<dbReference type="RefSeq" id="WP_077112784.1">
    <property type="nucleotide sequence ID" value="NZ_JAFBFH010000014.1"/>
</dbReference>
<dbReference type="InterPro" id="IPR021722">
    <property type="entry name" value="YvbH_oligomer_dom"/>
</dbReference>
<dbReference type="SUPFAM" id="SSF50729">
    <property type="entry name" value="PH domain-like"/>
    <property type="match status" value="1"/>
</dbReference>
<dbReference type="Pfam" id="PF11724">
    <property type="entry name" value="YvbH_ext"/>
    <property type="match status" value="1"/>
</dbReference>
<evidence type="ECO:0008006" key="5">
    <source>
        <dbReference type="Google" id="ProtNLM"/>
    </source>
</evidence>
<dbReference type="PANTHER" id="PTHR35796:SF2">
    <property type="entry name" value="YVBH-LIKE OLIGOMERISATION REGION"/>
    <property type="match status" value="1"/>
</dbReference>
<feature type="domain" description="YvbH-like oligomerisation" evidence="2">
    <location>
        <begin position="145"/>
        <end position="204"/>
    </location>
</feature>
<dbReference type="InterPro" id="IPR012544">
    <property type="entry name" value="PHb"/>
</dbReference>
<dbReference type="Gene3D" id="1.10.287.210">
    <property type="match status" value="1"/>
</dbReference>
<accession>A0ABS2R7K5</accession>
<keyword evidence="4" id="KW-1185">Reference proteome</keyword>
<dbReference type="Gene3D" id="2.30.29.50">
    <property type="entry name" value="Bacterial Pleckstrin homology domain"/>
    <property type="match status" value="1"/>
</dbReference>
<dbReference type="PANTHER" id="PTHR35796">
    <property type="entry name" value="HYPOTHETICAL CYTOSOLIC PROTEIN"/>
    <property type="match status" value="1"/>
</dbReference>
<gene>
    <name evidence="3" type="ORF">JOC94_002382</name>
</gene>
<organism evidence="3 4">
    <name type="scientific">Siminovitchia thermophila</name>
    <dbReference type="NCBI Taxonomy" id="1245522"/>
    <lineage>
        <taxon>Bacteria</taxon>
        <taxon>Bacillati</taxon>
        <taxon>Bacillota</taxon>
        <taxon>Bacilli</taxon>
        <taxon>Bacillales</taxon>
        <taxon>Bacillaceae</taxon>
        <taxon>Siminovitchia</taxon>
    </lineage>
</organism>
<protein>
    <recommendedName>
        <fullName evidence="5">YvbH-like oligomerisation region</fullName>
    </recommendedName>
</protein>
<evidence type="ECO:0000259" key="2">
    <source>
        <dbReference type="Pfam" id="PF11724"/>
    </source>
</evidence>
<name>A0ABS2R7K5_9BACI</name>
<reference evidence="3 4" key="1">
    <citation type="submission" date="2021-01" db="EMBL/GenBank/DDBJ databases">
        <title>Genomic Encyclopedia of Type Strains, Phase IV (KMG-IV): sequencing the most valuable type-strain genomes for metagenomic binning, comparative biology and taxonomic classification.</title>
        <authorList>
            <person name="Goeker M."/>
        </authorList>
    </citation>
    <scope>NUCLEOTIDE SEQUENCE [LARGE SCALE GENOMIC DNA]</scope>
    <source>
        <strain evidence="3 4">DSM 105453</strain>
    </source>
</reference>
<comment type="caution">
    <text evidence="3">The sequence shown here is derived from an EMBL/GenBank/DDBJ whole genome shotgun (WGS) entry which is preliminary data.</text>
</comment>
<proteinExistence type="predicted"/>
<dbReference type="EMBL" id="JAFBFH010000014">
    <property type="protein sequence ID" value="MBM7715395.1"/>
    <property type="molecule type" value="Genomic_DNA"/>
</dbReference>
<dbReference type="InterPro" id="IPR037063">
    <property type="entry name" value="PHb_sf"/>
</dbReference>
<evidence type="ECO:0000313" key="3">
    <source>
        <dbReference type="EMBL" id="MBM7715395.1"/>
    </source>
</evidence>
<feature type="domain" description="Bacterial Pleckstrin homology" evidence="1">
    <location>
        <begin position="10"/>
        <end position="132"/>
    </location>
</feature>
<evidence type="ECO:0000313" key="4">
    <source>
        <dbReference type="Proteomes" id="UP000823485"/>
    </source>
</evidence>
<sequence length="204" mass="23627">MFKKIASDALGLSDIGKIISPQDFDKTESDDYVLYEEGEKIHFLIKSKSDEYCFTNRALIHLDGEKATSSKRNIYRYDYYKHPIKNVTIETAGTIDLDLEIKFTIGEQSISVDINKKEGKAIADLYKSLVAISQIQDTNKRMKKFAKDSLQVSKSLFENNRFHEGLISKEFEQAATFAFDWYKTTYEENTQKDFGDVFEKYIQN</sequence>
<evidence type="ECO:0000259" key="1">
    <source>
        <dbReference type="Pfam" id="PF08000"/>
    </source>
</evidence>
<dbReference type="Pfam" id="PF08000">
    <property type="entry name" value="bPH_1"/>
    <property type="match status" value="1"/>
</dbReference>
<dbReference type="Proteomes" id="UP000823485">
    <property type="component" value="Unassembled WGS sequence"/>
</dbReference>